<dbReference type="EMBL" id="CAVMJV010000029">
    <property type="protein sequence ID" value="CAK5075971.1"/>
    <property type="molecule type" value="Genomic_DNA"/>
</dbReference>
<reference evidence="1" key="1">
    <citation type="submission" date="2023-11" db="EMBL/GenBank/DDBJ databases">
        <authorList>
            <person name="Poullet M."/>
        </authorList>
    </citation>
    <scope>NUCLEOTIDE SEQUENCE</scope>
    <source>
        <strain evidence="1">E1834</strain>
    </source>
</reference>
<name>A0ACB0ZAJ6_MELEN</name>
<accession>A0ACB0ZAJ6</accession>
<protein>
    <submittedName>
        <fullName evidence="1">Uncharacterized protein</fullName>
    </submittedName>
</protein>
<evidence type="ECO:0000313" key="1">
    <source>
        <dbReference type="EMBL" id="CAK5075971.1"/>
    </source>
</evidence>
<keyword evidence="2" id="KW-1185">Reference proteome</keyword>
<sequence length="57" mass="6910">MGINFLSEKANWMLEIVSHKNKIKEGKVTEKYEKFGNYDDKNMFKTFELLDRYARFI</sequence>
<dbReference type="Proteomes" id="UP001497535">
    <property type="component" value="Unassembled WGS sequence"/>
</dbReference>
<evidence type="ECO:0000313" key="2">
    <source>
        <dbReference type="Proteomes" id="UP001497535"/>
    </source>
</evidence>
<proteinExistence type="predicted"/>
<comment type="caution">
    <text evidence="1">The sequence shown here is derived from an EMBL/GenBank/DDBJ whole genome shotgun (WGS) entry which is preliminary data.</text>
</comment>
<organism evidence="1 2">
    <name type="scientific">Meloidogyne enterolobii</name>
    <name type="common">Root-knot nematode worm</name>
    <name type="synonym">Meloidogyne mayaguensis</name>
    <dbReference type="NCBI Taxonomy" id="390850"/>
    <lineage>
        <taxon>Eukaryota</taxon>
        <taxon>Metazoa</taxon>
        <taxon>Ecdysozoa</taxon>
        <taxon>Nematoda</taxon>
        <taxon>Chromadorea</taxon>
        <taxon>Rhabditida</taxon>
        <taxon>Tylenchina</taxon>
        <taxon>Tylenchomorpha</taxon>
        <taxon>Tylenchoidea</taxon>
        <taxon>Meloidogynidae</taxon>
        <taxon>Meloidogyninae</taxon>
        <taxon>Meloidogyne</taxon>
    </lineage>
</organism>
<gene>
    <name evidence="1" type="ORF">MENTE1834_LOCUS22806</name>
</gene>